<dbReference type="SMART" id="SM00355">
    <property type="entry name" value="ZnF_C2H2"/>
    <property type="match status" value="3"/>
</dbReference>
<keyword evidence="4 7" id="KW-0863">Zinc-finger</keyword>
<dbReference type="AlphaFoldDB" id="A0AAV2QS42"/>
<keyword evidence="2" id="KW-0479">Metal-binding</keyword>
<dbReference type="InterPro" id="IPR050331">
    <property type="entry name" value="Zinc_finger"/>
</dbReference>
<evidence type="ECO:0000256" key="5">
    <source>
        <dbReference type="ARBA" id="ARBA00022833"/>
    </source>
</evidence>
<protein>
    <recommendedName>
        <fullName evidence="8">C2H2-type domain-containing protein</fullName>
    </recommendedName>
</protein>
<feature type="domain" description="C2H2-type" evidence="8">
    <location>
        <begin position="14"/>
        <end position="41"/>
    </location>
</feature>
<dbReference type="PROSITE" id="PS50157">
    <property type="entry name" value="ZINC_FINGER_C2H2_2"/>
    <property type="match status" value="3"/>
</dbReference>
<organism evidence="9 10">
    <name type="scientific">Meganyctiphanes norvegica</name>
    <name type="common">Northern krill</name>
    <name type="synonym">Thysanopoda norvegica</name>
    <dbReference type="NCBI Taxonomy" id="48144"/>
    <lineage>
        <taxon>Eukaryota</taxon>
        <taxon>Metazoa</taxon>
        <taxon>Ecdysozoa</taxon>
        <taxon>Arthropoda</taxon>
        <taxon>Crustacea</taxon>
        <taxon>Multicrustacea</taxon>
        <taxon>Malacostraca</taxon>
        <taxon>Eumalacostraca</taxon>
        <taxon>Eucarida</taxon>
        <taxon>Euphausiacea</taxon>
        <taxon>Euphausiidae</taxon>
        <taxon>Meganyctiphanes</taxon>
    </lineage>
</organism>
<evidence type="ECO:0000256" key="7">
    <source>
        <dbReference type="PROSITE-ProRule" id="PRU00042"/>
    </source>
</evidence>
<gene>
    <name evidence="9" type="ORF">MNOR_LOCUS14910</name>
</gene>
<accession>A0AAV2QS42</accession>
<name>A0AAV2QS42_MEGNR</name>
<evidence type="ECO:0000259" key="8">
    <source>
        <dbReference type="PROSITE" id="PS50157"/>
    </source>
</evidence>
<feature type="domain" description="C2H2-type" evidence="8">
    <location>
        <begin position="91"/>
        <end position="117"/>
    </location>
</feature>
<dbReference type="GO" id="GO:0005634">
    <property type="term" value="C:nucleus"/>
    <property type="evidence" value="ECO:0007669"/>
    <property type="project" value="UniProtKB-SubCell"/>
</dbReference>
<evidence type="ECO:0000256" key="1">
    <source>
        <dbReference type="ARBA" id="ARBA00004123"/>
    </source>
</evidence>
<keyword evidence="10" id="KW-1185">Reference proteome</keyword>
<feature type="non-terminal residue" evidence="9">
    <location>
        <position position="164"/>
    </location>
</feature>
<dbReference type="Pfam" id="PF13894">
    <property type="entry name" value="zf-C2H2_4"/>
    <property type="match status" value="1"/>
</dbReference>
<dbReference type="Proteomes" id="UP001497623">
    <property type="component" value="Unassembled WGS sequence"/>
</dbReference>
<sequence length="164" mass="19017">MEILMGIPVGDESRQCTRCGKIFMSKMKLKRHMLVHTGNVGRPYRCAYCHKTFPHASILHTHMSIYHGDRPCKCSQCDKEILKVHTREISFKCSQCDISFTQDSDLNVHIRFSHQNQIVENINEVPIVSKNGDTDDLMEPKMEIKEEPIFCEKYDLSETKVEVK</sequence>
<dbReference type="PANTHER" id="PTHR16515">
    <property type="entry name" value="PR DOMAIN ZINC FINGER PROTEIN"/>
    <property type="match status" value="1"/>
</dbReference>
<dbReference type="InterPro" id="IPR013087">
    <property type="entry name" value="Znf_C2H2_type"/>
</dbReference>
<evidence type="ECO:0000313" key="9">
    <source>
        <dbReference type="EMBL" id="CAL4093592.1"/>
    </source>
</evidence>
<keyword evidence="3" id="KW-0677">Repeat</keyword>
<dbReference type="SUPFAM" id="SSF57667">
    <property type="entry name" value="beta-beta-alpha zinc fingers"/>
    <property type="match status" value="3"/>
</dbReference>
<feature type="domain" description="C2H2-type" evidence="8">
    <location>
        <begin position="44"/>
        <end position="71"/>
    </location>
</feature>
<comment type="subcellular location">
    <subcellularLocation>
        <location evidence="1">Nucleus</location>
    </subcellularLocation>
</comment>
<dbReference type="EMBL" id="CAXKWB010009134">
    <property type="protein sequence ID" value="CAL4093592.1"/>
    <property type="molecule type" value="Genomic_DNA"/>
</dbReference>
<dbReference type="GO" id="GO:0008270">
    <property type="term" value="F:zinc ion binding"/>
    <property type="evidence" value="ECO:0007669"/>
    <property type="project" value="UniProtKB-KW"/>
</dbReference>
<proteinExistence type="predicted"/>
<evidence type="ECO:0000256" key="6">
    <source>
        <dbReference type="ARBA" id="ARBA00023242"/>
    </source>
</evidence>
<evidence type="ECO:0000313" key="10">
    <source>
        <dbReference type="Proteomes" id="UP001497623"/>
    </source>
</evidence>
<reference evidence="9 10" key="1">
    <citation type="submission" date="2024-05" db="EMBL/GenBank/DDBJ databases">
        <authorList>
            <person name="Wallberg A."/>
        </authorList>
    </citation>
    <scope>NUCLEOTIDE SEQUENCE [LARGE SCALE GENOMIC DNA]</scope>
</reference>
<keyword evidence="5" id="KW-0862">Zinc</keyword>
<evidence type="ECO:0000256" key="3">
    <source>
        <dbReference type="ARBA" id="ARBA00022737"/>
    </source>
</evidence>
<dbReference type="FunFam" id="3.30.160.60:FF:000100">
    <property type="entry name" value="Zinc finger 45-like"/>
    <property type="match status" value="1"/>
</dbReference>
<keyword evidence="6" id="KW-0539">Nucleus</keyword>
<dbReference type="Gene3D" id="3.30.160.60">
    <property type="entry name" value="Classic Zinc Finger"/>
    <property type="match status" value="3"/>
</dbReference>
<dbReference type="PANTHER" id="PTHR16515:SF49">
    <property type="entry name" value="GASTRULA ZINC FINGER PROTEIN XLCGF49.1-LIKE-RELATED"/>
    <property type="match status" value="1"/>
</dbReference>
<comment type="caution">
    <text evidence="9">The sequence shown here is derived from an EMBL/GenBank/DDBJ whole genome shotgun (WGS) entry which is preliminary data.</text>
</comment>
<dbReference type="Pfam" id="PF00096">
    <property type="entry name" value="zf-C2H2"/>
    <property type="match status" value="1"/>
</dbReference>
<evidence type="ECO:0000256" key="2">
    <source>
        <dbReference type="ARBA" id="ARBA00022723"/>
    </source>
</evidence>
<dbReference type="PROSITE" id="PS00028">
    <property type="entry name" value="ZINC_FINGER_C2H2_1"/>
    <property type="match status" value="3"/>
</dbReference>
<evidence type="ECO:0000256" key="4">
    <source>
        <dbReference type="ARBA" id="ARBA00022771"/>
    </source>
</evidence>
<dbReference type="GO" id="GO:0010468">
    <property type="term" value="P:regulation of gene expression"/>
    <property type="evidence" value="ECO:0007669"/>
    <property type="project" value="TreeGrafter"/>
</dbReference>
<dbReference type="InterPro" id="IPR036236">
    <property type="entry name" value="Znf_C2H2_sf"/>
</dbReference>